<dbReference type="PROSITE" id="PS50851">
    <property type="entry name" value="CHEW"/>
    <property type="match status" value="1"/>
</dbReference>
<name>A0A7C3HZ21_MEIRU</name>
<protein>
    <submittedName>
        <fullName evidence="2">Chemotaxis protein CheW</fullName>
    </submittedName>
</protein>
<evidence type="ECO:0000259" key="1">
    <source>
        <dbReference type="PROSITE" id="PS50851"/>
    </source>
</evidence>
<proteinExistence type="predicted"/>
<comment type="caution">
    <text evidence="2">The sequence shown here is derived from an EMBL/GenBank/DDBJ whole genome shotgun (WGS) entry which is preliminary data.</text>
</comment>
<dbReference type="AlphaFoldDB" id="A0A7C3HZ21"/>
<dbReference type="InterPro" id="IPR036061">
    <property type="entry name" value="CheW-like_dom_sf"/>
</dbReference>
<sequence>MNAIHIDKIWVLRLGNIFLGIEPRALKEVLEVTQLTPVPLASPLLLGLLSNHGQIVPVFDLSQVLQVLPADSGLAALVEVEGQPLAFLVDEVAGLRTNLNGALVTPGQESLFSAALEDGSQSIRVLNPKRLLEYLAAQMSTPLSTAGPVRAAPLA</sequence>
<organism evidence="2">
    <name type="scientific">Meiothermus ruber</name>
    <dbReference type="NCBI Taxonomy" id="277"/>
    <lineage>
        <taxon>Bacteria</taxon>
        <taxon>Thermotogati</taxon>
        <taxon>Deinococcota</taxon>
        <taxon>Deinococci</taxon>
        <taxon>Thermales</taxon>
        <taxon>Thermaceae</taxon>
        <taxon>Meiothermus</taxon>
    </lineage>
</organism>
<dbReference type="Gene3D" id="2.40.50.180">
    <property type="entry name" value="CheA-289, Domain 4"/>
    <property type="match status" value="1"/>
</dbReference>
<reference evidence="2" key="1">
    <citation type="journal article" date="2020" name="mSystems">
        <title>Genome- and Community-Level Interaction Insights into Carbon Utilization and Element Cycling Functions of Hydrothermarchaeota in Hydrothermal Sediment.</title>
        <authorList>
            <person name="Zhou Z."/>
            <person name="Liu Y."/>
            <person name="Xu W."/>
            <person name="Pan J."/>
            <person name="Luo Z.H."/>
            <person name="Li M."/>
        </authorList>
    </citation>
    <scope>NUCLEOTIDE SEQUENCE [LARGE SCALE GENOMIC DNA]</scope>
    <source>
        <strain evidence="2">SpSt-524</strain>
    </source>
</reference>
<dbReference type="InterPro" id="IPR002545">
    <property type="entry name" value="CheW-lke_dom"/>
</dbReference>
<dbReference type="GO" id="GO:0007165">
    <property type="term" value="P:signal transduction"/>
    <property type="evidence" value="ECO:0007669"/>
    <property type="project" value="InterPro"/>
</dbReference>
<dbReference type="Pfam" id="PF01584">
    <property type="entry name" value="CheW"/>
    <property type="match status" value="1"/>
</dbReference>
<evidence type="ECO:0000313" key="2">
    <source>
        <dbReference type="EMBL" id="HFG21903.1"/>
    </source>
</evidence>
<dbReference type="SMART" id="SM00260">
    <property type="entry name" value="CheW"/>
    <property type="match status" value="1"/>
</dbReference>
<dbReference type="Gene3D" id="2.30.30.40">
    <property type="entry name" value="SH3 Domains"/>
    <property type="match status" value="1"/>
</dbReference>
<dbReference type="RefSeq" id="WP_409658630.1">
    <property type="nucleotide sequence ID" value="NZ_JBKBUW010000068.1"/>
</dbReference>
<gene>
    <name evidence="2" type="ORF">ENS82_14540</name>
</gene>
<dbReference type="SUPFAM" id="SSF50341">
    <property type="entry name" value="CheW-like"/>
    <property type="match status" value="1"/>
</dbReference>
<accession>A0A7C3HZ21</accession>
<dbReference type="GO" id="GO:0006935">
    <property type="term" value="P:chemotaxis"/>
    <property type="evidence" value="ECO:0007669"/>
    <property type="project" value="InterPro"/>
</dbReference>
<feature type="domain" description="CheW-like" evidence="1">
    <location>
        <begin position="6"/>
        <end position="137"/>
    </location>
</feature>
<dbReference type="EMBL" id="DSWI01000036">
    <property type="protein sequence ID" value="HFG21903.1"/>
    <property type="molecule type" value="Genomic_DNA"/>
</dbReference>